<protein>
    <submittedName>
        <fullName evidence="6">Uncharacterized protein</fullName>
    </submittedName>
</protein>
<keyword evidence="1" id="KW-0698">rRNA processing</keyword>
<keyword evidence="4" id="KW-0949">S-adenosyl-L-methionine</keyword>
<dbReference type="SUPFAM" id="SSF75217">
    <property type="entry name" value="alpha/beta knot"/>
    <property type="match status" value="1"/>
</dbReference>
<gene>
    <name evidence="6" type="ORF">C7R92_09980</name>
</gene>
<dbReference type="InterPro" id="IPR029028">
    <property type="entry name" value="Alpha/beta_knot_MTases"/>
</dbReference>
<evidence type="ECO:0000256" key="2">
    <source>
        <dbReference type="ARBA" id="ARBA00022603"/>
    </source>
</evidence>
<dbReference type="RefSeq" id="WP_106834142.1">
    <property type="nucleotide sequence ID" value="NZ_JARMEW010000008.1"/>
</dbReference>
<dbReference type="PANTHER" id="PTHR33603">
    <property type="entry name" value="METHYLTRANSFERASE"/>
    <property type="match status" value="1"/>
</dbReference>
<proteinExistence type="inferred from homology"/>
<dbReference type="InterPro" id="IPR003742">
    <property type="entry name" value="RlmH-like"/>
</dbReference>
<comment type="similarity">
    <text evidence="5">Belongs to the RNA methyltransferase RlmH family.</text>
</comment>
<evidence type="ECO:0000313" key="6">
    <source>
        <dbReference type="EMBL" id="PSK11261.1"/>
    </source>
</evidence>
<sequence>MIVCWGWRNTVDALLFIAVPWTPMKLSVQIENLSGTGRDEILFVIGGAFGLSEEVLERANERLSLPKKEYPYQLARIVVMERLYRAFRMSLGEPLW</sequence>
<evidence type="ECO:0000256" key="4">
    <source>
        <dbReference type="ARBA" id="ARBA00022691"/>
    </source>
</evidence>
<evidence type="ECO:0000256" key="5">
    <source>
        <dbReference type="ARBA" id="ARBA00038303"/>
    </source>
</evidence>
<dbReference type="Gene3D" id="3.40.1280.10">
    <property type="match status" value="1"/>
</dbReference>
<dbReference type="Pfam" id="PF02590">
    <property type="entry name" value="SPOUT_MTase"/>
    <property type="match status" value="1"/>
</dbReference>
<name>A0ABX5FRK8_9BACL</name>
<evidence type="ECO:0000313" key="7">
    <source>
        <dbReference type="Proteomes" id="UP000241645"/>
    </source>
</evidence>
<accession>A0ABX5FRK8</accession>
<dbReference type="PANTHER" id="PTHR33603:SF1">
    <property type="entry name" value="RIBOSOMAL RNA LARGE SUBUNIT METHYLTRANSFERASE H"/>
    <property type="match status" value="1"/>
</dbReference>
<keyword evidence="3" id="KW-0808">Transferase</keyword>
<reference evidence="6 7" key="1">
    <citation type="submission" date="2018-03" db="EMBL/GenBank/DDBJ databases">
        <title>Brevisbacillus phylogenomics.</title>
        <authorList>
            <person name="Dunlap C."/>
        </authorList>
    </citation>
    <scope>NUCLEOTIDE SEQUENCE [LARGE SCALE GENOMIC DNA]</scope>
    <source>
        <strain evidence="6 7">NRRL B-41110</strain>
    </source>
</reference>
<dbReference type="Proteomes" id="UP000241645">
    <property type="component" value="Unassembled WGS sequence"/>
</dbReference>
<organism evidence="6 7">
    <name type="scientific">Brevibacillus porteri</name>
    <dbReference type="NCBI Taxonomy" id="2126350"/>
    <lineage>
        <taxon>Bacteria</taxon>
        <taxon>Bacillati</taxon>
        <taxon>Bacillota</taxon>
        <taxon>Bacilli</taxon>
        <taxon>Bacillales</taxon>
        <taxon>Paenibacillaceae</taxon>
        <taxon>Brevibacillus</taxon>
    </lineage>
</organism>
<dbReference type="EMBL" id="PXZO01000017">
    <property type="protein sequence ID" value="PSK11261.1"/>
    <property type="molecule type" value="Genomic_DNA"/>
</dbReference>
<evidence type="ECO:0000256" key="3">
    <source>
        <dbReference type="ARBA" id="ARBA00022679"/>
    </source>
</evidence>
<evidence type="ECO:0000256" key="1">
    <source>
        <dbReference type="ARBA" id="ARBA00022552"/>
    </source>
</evidence>
<dbReference type="InterPro" id="IPR029026">
    <property type="entry name" value="tRNA_m1G_MTases_N"/>
</dbReference>
<dbReference type="GeneID" id="95750446"/>
<comment type="caution">
    <text evidence="6">The sequence shown here is derived from an EMBL/GenBank/DDBJ whole genome shotgun (WGS) entry which is preliminary data.</text>
</comment>
<keyword evidence="2" id="KW-0489">Methyltransferase</keyword>
<keyword evidence="7" id="KW-1185">Reference proteome</keyword>